<reference evidence="1" key="1">
    <citation type="submission" date="2021-04" db="EMBL/GenBank/DDBJ databases">
        <authorList>
            <person name="Zhang D.-C."/>
        </authorList>
    </citation>
    <scope>NUCLEOTIDE SEQUENCE</scope>
    <source>
        <strain evidence="1">CGMCC 1.15697</strain>
    </source>
</reference>
<evidence type="ECO:0000313" key="2">
    <source>
        <dbReference type="Proteomes" id="UP000672602"/>
    </source>
</evidence>
<dbReference type="Proteomes" id="UP000672602">
    <property type="component" value="Unassembled WGS sequence"/>
</dbReference>
<protein>
    <submittedName>
        <fullName evidence="1">Uncharacterized protein</fullName>
    </submittedName>
</protein>
<evidence type="ECO:0000313" key="1">
    <source>
        <dbReference type="EMBL" id="MBP5858980.1"/>
    </source>
</evidence>
<comment type="caution">
    <text evidence="1">The sequence shown here is derived from an EMBL/GenBank/DDBJ whole genome shotgun (WGS) entry which is preliminary data.</text>
</comment>
<dbReference type="EMBL" id="JAGMWN010000013">
    <property type="protein sequence ID" value="MBP5858980.1"/>
    <property type="molecule type" value="Genomic_DNA"/>
</dbReference>
<name>A0A8J7S2A7_9PROT</name>
<organism evidence="1 2">
    <name type="scientific">Marivibrio halodurans</name>
    <dbReference type="NCBI Taxonomy" id="2039722"/>
    <lineage>
        <taxon>Bacteria</taxon>
        <taxon>Pseudomonadati</taxon>
        <taxon>Pseudomonadota</taxon>
        <taxon>Alphaproteobacteria</taxon>
        <taxon>Rhodospirillales</taxon>
        <taxon>Rhodospirillaceae</taxon>
        <taxon>Marivibrio</taxon>
    </lineage>
</organism>
<keyword evidence="2" id="KW-1185">Reference proteome</keyword>
<gene>
    <name evidence="1" type="ORF">KAJ83_18315</name>
</gene>
<accession>A0A8J7S2A7</accession>
<dbReference type="RefSeq" id="WP_210683566.1">
    <property type="nucleotide sequence ID" value="NZ_JAGMWN010000013.1"/>
</dbReference>
<dbReference type="AlphaFoldDB" id="A0A8J7S2A7"/>
<sequence length="95" mass="10826">MALFTARMMDAASGSEGRYDFEADDDLLDRTPVRVVRAFMEHVDREIFPRVPIDYELNAAFANRDHHRVVTAMGTLIHDDDAPTPFLLMISSKKD</sequence>
<proteinExistence type="predicted"/>